<protein>
    <submittedName>
        <fullName evidence="2">Uncharacterized protein</fullName>
    </submittedName>
</protein>
<name>A0AAE1DTS4_9GAST</name>
<evidence type="ECO:0000313" key="2">
    <source>
        <dbReference type="EMBL" id="KAK3782654.1"/>
    </source>
</evidence>
<sequence>MRRHRSHTADGSTGLSGHHLQHRLRYRDDMMDGDSLLPPALRERLGDLFSQIEKEFEHLYAANLARE</sequence>
<reference evidence="2" key="1">
    <citation type="journal article" date="2023" name="G3 (Bethesda)">
        <title>A reference genome for the long-term kleptoplast-retaining sea slug Elysia crispata morphotype clarki.</title>
        <authorList>
            <person name="Eastman K.E."/>
            <person name="Pendleton A.L."/>
            <person name="Shaikh M.A."/>
            <person name="Suttiyut T."/>
            <person name="Ogas R."/>
            <person name="Tomko P."/>
            <person name="Gavelis G."/>
            <person name="Widhalm J.R."/>
            <person name="Wisecaver J.H."/>
        </authorList>
    </citation>
    <scope>NUCLEOTIDE SEQUENCE</scope>
    <source>
        <strain evidence="2">ECLA1</strain>
    </source>
</reference>
<gene>
    <name evidence="2" type="ORF">RRG08_015229</name>
</gene>
<dbReference type="AlphaFoldDB" id="A0AAE1DTS4"/>
<feature type="region of interest" description="Disordered" evidence="1">
    <location>
        <begin position="1"/>
        <end position="21"/>
    </location>
</feature>
<organism evidence="2 3">
    <name type="scientific">Elysia crispata</name>
    <name type="common">lettuce slug</name>
    <dbReference type="NCBI Taxonomy" id="231223"/>
    <lineage>
        <taxon>Eukaryota</taxon>
        <taxon>Metazoa</taxon>
        <taxon>Spiralia</taxon>
        <taxon>Lophotrochozoa</taxon>
        <taxon>Mollusca</taxon>
        <taxon>Gastropoda</taxon>
        <taxon>Heterobranchia</taxon>
        <taxon>Euthyneura</taxon>
        <taxon>Panpulmonata</taxon>
        <taxon>Sacoglossa</taxon>
        <taxon>Placobranchoidea</taxon>
        <taxon>Plakobranchidae</taxon>
        <taxon>Elysia</taxon>
    </lineage>
</organism>
<proteinExistence type="predicted"/>
<keyword evidence="3" id="KW-1185">Reference proteome</keyword>
<accession>A0AAE1DTS4</accession>
<dbReference type="EMBL" id="JAWDGP010002490">
    <property type="protein sequence ID" value="KAK3782654.1"/>
    <property type="molecule type" value="Genomic_DNA"/>
</dbReference>
<comment type="caution">
    <text evidence="2">The sequence shown here is derived from an EMBL/GenBank/DDBJ whole genome shotgun (WGS) entry which is preliminary data.</text>
</comment>
<evidence type="ECO:0000256" key="1">
    <source>
        <dbReference type="SAM" id="MobiDB-lite"/>
    </source>
</evidence>
<evidence type="ECO:0000313" key="3">
    <source>
        <dbReference type="Proteomes" id="UP001283361"/>
    </source>
</evidence>
<dbReference type="Proteomes" id="UP001283361">
    <property type="component" value="Unassembled WGS sequence"/>
</dbReference>